<evidence type="ECO:0000256" key="1">
    <source>
        <dbReference type="ARBA" id="ARBA00022630"/>
    </source>
</evidence>
<dbReference type="InterPro" id="IPR012951">
    <property type="entry name" value="BBE"/>
</dbReference>
<evidence type="ECO:0000313" key="5">
    <source>
        <dbReference type="Proteomes" id="UP000265520"/>
    </source>
</evidence>
<evidence type="ECO:0000259" key="3">
    <source>
        <dbReference type="Pfam" id="PF08031"/>
    </source>
</evidence>
<proteinExistence type="predicted"/>
<sequence>MTPYVSKFPREAYVNYRDLDLGMNKKNSTSFIQATSWGNMYFKDNFNRLVKIKTKVDPENVFRHEQSIPPLPVSAMKLKDKKCKSWE</sequence>
<feature type="non-terminal residue" evidence="4">
    <location>
        <position position="87"/>
    </location>
</feature>
<dbReference type="GO" id="GO:0050660">
    <property type="term" value="F:flavin adenine dinucleotide binding"/>
    <property type="evidence" value="ECO:0007669"/>
    <property type="project" value="InterPro"/>
</dbReference>
<dbReference type="GO" id="GO:0016491">
    <property type="term" value="F:oxidoreductase activity"/>
    <property type="evidence" value="ECO:0007669"/>
    <property type="project" value="InterPro"/>
</dbReference>
<accession>A0A392RVD6</accession>
<dbReference type="AlphaFoldDB" id="A0A392RVD6"/>
<comment type="caution">
    <text evidence="4">The sequence shown here is derived from an EMBL/GenBank/DDBJ whole genome shotgun (WGS) entry which is preliminary data.</text>
</comment>
<dbReference type="Pfam" id="PF08031">
    <property type="entry name" value="BBE"/>
    <property type="match status" value="1"/>
</dbReference>
<keyword evidence="1" id="KW-0285">Flavoprotein</keyword>
<dbReference type="EMBL" id="LXQA010271388">
    <property type="protein sequence ID" value="MCI39760.1"/>
    <property type="molecule type" value="Genomic_DNA"/>
</dbReference>
<dbReference type="InterPro" id="IPR016169">
    <property type="entry name" value="FAD-bd_PCMH_sub2"/>
</dbReference>
<dbReference type="Gene3D" id="3.30.465.10">
    <property type="match status" value="1"/>
</dbReference>
<keyword evidence="5" id="KW-1185">Reference proteome</keyword>
<dbReference type="PANTHER" id="PTHR32448">
    <property type="entry name" value="OS08G0158400 PROTEIN"/>
    <property type="match status" value="1"/>
</dbReference>
<organism evidence="4 5">
    <name type="scientific">Trifolium medium</name>
    <dbReference type="NCBI Taxonomy" id="97028"/>
    <lineage>
        <taxon>Eukaryota</taxon>
        <taxon>Viridiplantae</taxon>
        <taxon>Streptophyta</taxon>
        <taxon>Embryophyta</taxon>
        <taxon>Tracheophyta</taxon>
        <taxon>Spermatophyta</taxon>
        <taxon>Magnoliopsida</taxon>
        <taxon>eudicotyledons</taxon>
        <taxon>Gunneridae</taxon>
        <taxon>Pentapetalae</taxon>
        <taxon>rosids</taxon>
        <taxon>fabids</taxon>
        <taxon>Fabales</taxon>
        <taxon>Fabaceae</taxon>
        <taxon>Papilionoideae</taxon>
        <taxon>50 kb inversion clade</taxon>
        <taxon>NPAAA clade</taxon>
        <taxon>Hologalegina</taxon>
        <taxon>IRL clade</taxon>
        <taxon>Trifolieae</taxon>
        <taxon>Trifolium</taxon>
    </lineage>
</organism>
<reference evidence="4 5" key="1">
    <citation type="journal article" date="2018" name="Front. Plant Sci.">
        <title>Red Clover (Trifolium pratense) and Zigzag Clover (T. medium) - A Picture of Genomic Similarities and Differences.</title>
        <authorList>
            <person name="Dluhosova J."/>
            <person name="Istvanek J."/>
            <person name="Nedelnik J."/>
            <person name="Repkova J."/>
        </authorList>
    </citation>
    <scope>NUCLEOTIDE SEQUENCE [LARGE SCALE GENOMIC DNA]</scope>
    <source>
        <strain evidence="5">cv. 10/8</strain>
        <tissue evidence="4">Leaf</tissue>
    </source>
</reference>
<protein>
    <submittedName>
        <fullName evidence="4">Reticuline oxidase-like protein</fullName>
    </submittedName>
</protein>
<evidence type="ECO:0000256" key="2">
    <source>
        <dbReference type="ARBA" id="ARBA00022827"/>
    </source>
</evidence>
<keyword evidence="2" id="KW-0274">FAD</keyword>
<feature type="domain" description="Berberine/berberine-like" evidence="3">
    <location>
        <begin position="12"/>
        <end position="69"/>
    </location>
</feature>
<name>A0A392RVD6_9FABA</name>
<dbReference type="Proteomes" id="UP000265520">
    <property type="component" value="Unassembled WGS sequence"/>
</dbReference>
<evidence type="ECO:0000313" key="4">
    <source>
        <dbReference type="EMBL" id="MCI39760.1"/>
    </source>
</evidence>